<proteinExistence type="predicted"/>
<dbReference type="AlphaFoldDB" id="A0A0L0VRU1"/>
<reference evidence="3" key="1">
    <citation type="submission" date="2014-03" db="EMBL/GenBank/DDBJ databases">
        <title>The Genome Sequence of Puccinia striiformis f. sp. tritici PST-78.</title>
        <authorList>
            <consortium name="The Broad Institute Genome Sequencing Platform"/>
            <person name="Cuomo C."/>
            <person name="Hulbert S."/>
            <person name="Chen X."/>
            <person name="Walker B."/>
            <person name="Young S.K."/>
            <person name="Zeng Q."/>
            <person name="Gargeya S."/>
            <person name="Fitzgerald M."/>
            <person name="Haas B."/>
            <person name="Abouelleil A."/>
            <person name="Alvarado L."/>
            <person name="Arachchi H.M."/>
            <person name="Berlin A.M."/>
            <person name="Chapman S.B."/>
            <person name="Goldberg J."/>
            <person name="Griggs A."/>
            <person name="Gujja S."/>
            <person name="Hansen M."/>
            <person name="Howarth C."/>
            <person name="Imamovic A."/>
            <person name="Larimer J."/>
            <person name="McCowan C."/>
            <person name="Montmayeur A."/>
            <person name="Murphy C."/>
            <person name="Neiman D."/>
            <person name="Pearson M."/>
            <person name="Priest M."/>
            <person name="Roberts A."/>
            <person name="Saif S."/>
            <person name="Shea T."/>
            <person name="Sisk P."/>
            <person name="Sykes S."/>
            <person name="Wortman J."/>
            <person name="Nusbaum C."/>
            <person name="Birren B."/>
        </authorList>
    </citation>
    <scope>NUCLEOTIDE SEQUENCE [LARGE SCALE GENOMIC DNA]</scope>
    <source>
        <strain evidence="3">race PST-78</strain>
    </source>
</reference>
<feature type="region of interest" description="Disordered" evidence="1">
    <location>
        <begin position="152"/>
        <end position="172"/>
    </location>
</feature>
<protein>
    <submittedName>
        <fullName evidence="2">Uncharacterized protein</fullName>
    </submittedName>
</protein>
<comment type="caution">
    <text evidence="2">The sequence shown here is derived from an EMBL/GenBank/DDBJ whole genome shotgun (WGS) entry which is preliminary data.</text>
</comment>
<organism evidence="2 3">
    <name type="scientific">Puccinia striiformis f. sp. tritici PST-78</name>
    <dbReference type="NCBI Taxonomy" id="1165861"/>
    <lineage>
        <taxon>Eukaryota</taxon>
        <taxon>Fungi</taxon>
        <taxon>Dikarya</taxon>
        <taxon>Basidiomycota</taxon>
        <taxon>Pucciniomycotina</taxon>
        <taxon>Pucciniomycetes</taxon>
        <taxon>Pucciniales</taxon>
        <taxon>Pucciniaceae</taxon>
        <taxon>Puccinia</taxon>
    </lineage>
</organism>
<keyword evidence="3" id="KW-1185">Reference proteome</keyword>
<accession>A0A0L0VRU1</accession>
<sequence length="584" mass="67939">MEHTRPAKYDHDEGYEYGNLPQGLSEIKNQMESMIRERNRINDWIRRLKRVAEGKSFEMISELEQLYRAFNVPTVHRLRRMGALDPVEHPSVYEPVRAGTGSLKPVKSQVTNGEHQPGNGKQSSRLKISSKRRKFFKYTFDWKSLIQSRHFPTEDTSSSLSEPLLVHSDSRESTPHIWNDGAQLTYEPLTPAQVDRKNSISTVLEDHFAKRRISLGDLKIPDDIMPQRDGDEYEEGKGLTIPQKIDTWNKLQKKVLEFTSSETVPNAKEAQLQREFLVPFYLLGDHIARYGLLPSLRNVDSFNPETTIKMVELHTQLLFRQFGGGFYATPASVIPELEFWESGATVEHFHRSIKALPTKDKEQVVHGVIRTILSRTPEKFSPEASPSKRFEQLCEEFQRAEFLQEVRSLSSALSDGQAVDQLKTSNHLRLVTFVQDLRSFFEEPEMKTEEKQRRAEFQLVYYMIDFLDKFHHPIIEKVGKRPEHQQTLAQVDTNDYTFRDQLTFMRVYLKTWRNTFRDHSYTGTATWDDMQPFVAILRGQGGNYGSLGRWIHECTTKIFSHRGRSDKNGFEHGLFDSWMGRRYP</sequence>
<evidence type="ECO:0000313" key="3">
    <source>
        <dbReference type="Proteomes" id="UP000054564"/>
    </source>
</evidence>
<evidence type="ECO:0000256" key="1">
    <source>
        <dbReference type="SAM" id="MobiDB-lite"/>
    </source>
</evidence>
<dbReference type="OrthoDB" id="2496410at2759"/>
<feature type="region of interest" description="Disordered" evidence="1">
    <location>
        <begin position="93"/>
        <end position="126"/>
    </location>
</feature>
<gene>
    <name evidence="2" type="ORF">PSTG_04812</name>
</gene>
<dbReference type="EMBL" id="AJIL01000026">
    <property type="protein sequence ID" value="KNF01988.1"/>
    <property type="molecule type" value="Genomic_DNA"/>
</dbReference>
<evidence type="ECO:0000313" key="2">
    <source>
        <dbReference type="EMBL" id="KNF01988.1"/>
    </source>
</evidence>
<name>A0A0L0VRU1_9BASI</name>
<dbReference type="Proteomes" id="UP000054564">
    <property type="component" value="Unassembled WGS sequence"/>
</dbReference>